<dbReference type="AlphaFoldDB" id="W2Q5C0"/>
<sequence>MGKQSGSSNYKMAEVDRLLQLVEKYLPLGKDEWERLTNDYNATRPRSWNERDTDSIRRKFKAMYGARKPSGKGNIPPHIDRAKELKRAVDQKASVIEMDDCADEDSDDEPDQEKDEELEDDRPISPDFSFDYVSEDTLFHDRGGDGSAALSGGSFSAFVGNEAPTGSEGVKPFDDGEAMRAVNSGEMLSHLDVRVGVEGLEAFTPPAQTNPSPSDAAPTRTLRSAGLRKPKKPRTTSNNKPKSARTGTIQQPKPTEAGRTRITSDSNLQASSNRLGGGDLRAFRDSLWSKRSTEDGDLDSAEASFAKTKRVRAQRATEVLSQKLSTIQSVSSGLSGSIMEMVLLLREENEMKAETRRADEEQRRRDEVAAREERYQVEKREAEERRRQDNLEREERARRDREEARARTQELAMLLGVLKKAE</sequence>
<proteinExistence type="predicted"/>
<gene>
    <name evidence="3" type="ORF">PPTG_12577</name>
</gene>
<feature type="region of interest" description="Disordered" evidence="1">
    <location>
        <begin position="199"/>
        <end position="311"/>
    </location>
</feature>
<dbReference type="Pfam" id="PF20681">
    <property type="entry name" value="DUF6818"/>
    <property type="match status" value="1"/>
</dbReference>
<dbReference type="PANTHER" id="PTHR34409:SF1">
    <property type="entry name" value="MYB-LIKE DOMAIN-CONTAINING PROTEIN"/>
    <property type="match status" value="1"/>
</dbReference>
<organism evidence="3 4">
    <name type="scientific">Phytophthora nicotianae (strain INRA-310)</name>
    <name type="common">Phytophthora parasitica</name>
    <dbReference type="NCBI Taxonomy" id="761204"/>
    <lineage>
        <taxon>Eukaryota</taxon>
        <taxon>Sar</taxon>
        <taxon>Stramenopiles</taxon>
        <taxon>Oomycota</taxon>
        <taxon>Peronosporomycetes</taxon>
        <taxon>Peronosporales</taxon>
        <taxon>Peronosporaceae</taxon>
        <taxon>Phytophthora</taxon>
    </lineage>
</organism>
<feature type="compositionally biased region" description="Low complexity" evidence="1">
    <location>
        <begin position="147"/>
        <end position="160"/>
    </location>
</feature>
<dbReference type="RefSeq" id="XP_008906880.1">
    <property type="nucleotide sequence ID" value="XM_008908632.1"/>
</dbReference>
<reference evidence="4" key="1">
    <citation type="submission" date="2011-12" db="EMBL/GenBank/DDBJ databases">
        <authorList>
            <consortium name="The Broad Institute Genome Sequencing Platform"/>
            <person name="Russ C."/>
            <person name="Tyler B."/>
            <person name="Panabieres F."/>
            <person name="Shan W."/>
            <person name="Tripathy S."/>
            <person name="Grunwald N."/>
            <person name="Machado M."/>
            <person name="Young S.K."/>
            <person name="Zeng Q."/>
            <person name="Gargeya S."/>
            <person name="Fitzgerald M."/>
            <person name="Haas B."/>
            <person name="Abouelleil A."/>
            <person name="Alvarado L."/>
            <person name="Arachchi H.M."/>
            <person name="Berlin A."/>
            <person name="Chapman S.B."/>
            <person name="Gearin G."/>
            <person name="Goldberg J."/>
            <person name="Griggs A."/>
            <person name="Gujja S."/>
            <person name="Hansen M."/>
            <person name="Heiman D."/>
            <person name="Howarth C."/>
            <person name="Larimer J."/>
            <person name="Lui A."/>
            <person name="MacDonald P.J.P."/>
            <person name="McCowen C."/>
            <person name="Montmayeur A."/>
            <person name="Murphy C."/>
            <person name="Neiman D."/>
            <person name="Pearson M."/>
            <person name="Priest M."/>
            <person name="Roberts A."/>
            <person name="Saif S."/>
            <person name="Shea T."/>
            <person name="Sisk P."/>
            <person name="Stolte C."/>
            <person name="Sykes S."/>
            <person name="Wortman J."/>
            <person name="Nusbaum C."/>
            <person name="Birren B."/>
        </authorList>
    </citation>
    <scope>NUCLEOTIDE SEQUENCE [LARGE SCALE GENOMIC DNA]</scope>
    <source>
        <strain evidence="4">INRA-310</strain>
    </source>
</reference>
<dbReference type="GeneID" id="20182017"/>
<evidence type="ECO:0000313" key="4">
    <source>
        <dbReference type="Proteomes" id="UP000018817"/>
    </source>
</evidence>
<accession>W2Q5C0</accession>
<feature type="compositionally biased region" description="Polar residues" evidence="1">
    <location>
        <begin position="261"/>
        <end position="274"/>
    </location>
</feature>
<evidence type="ECO:0000256" key="1">
    <source>
        <dbReference type="SAM" id="MobiDB-lite"/>
    </source>
</evidence>
<feature type="compositionally biased region" description="Polar residues" evidence="1">
    <location>
        <begin position="235"/>
        <end position="253"/>
    </location>
</feature>
<dbReference type="InterPro" id="IPR049203">
    <property type="entry name" value="DUF6818"/>
</dbReference>
<dbReference type="OMA" id="NDYNATR"/>
<name>W2Q5C0_PHYN3</name>
<dbReference type="OrthoDB" id="77498at2759"/>
<evidence type="ECO:0000259" key="2">
    <source>
        <dbReference type="Pfam" id="PF20681"/>
    </source>
</evidence>
<feature type="region of interest" description="Disordered" evidence="1">
    <location>
        <begin position="95"/>
        <end position="175"/>
    </location>
</feature>
<dbReference type="STRING" id="761204.W2Q5C0"/>
<dbReference type="PANTHER" id="PTHR34409">
    <property type="entry name" value="SET DOMAIN-CONTAINING PROTEIN"/>
    <property type="match status" value="1"/>
</dbReference>
<protein>
    <recommendedName>
        <fullName evidence="2">DUF6818 domain-containing protein</fullName>
    </recommendedName>
</protein>
<feature type="compositionally biased region" description="Acidic residues" evidence="1">
    <location>
        <begin position="97"/>
        <end position="120"/>
    </location>
</feature>
<dbReference type="VEuPathDB" id="FungiDB:PPTG_12577"/>
<dbReference type="Proteomes" id="UP000018817">
    <property type="component" value="Unassembled WGS sequence"/>
</dbReference>
<feature type="region of interest" description="Disordered" evidence="1">
    <location>
        <begin position="350"/>
        <end position="406"/>
    </location>
</feature>
<dbReference type="EMBL" id="KI669590">
    <property type="protein sequence ID" value="ETN08076.1"/>
    <property type="molecule type" value="Genomic_DNA"/>
</dbReference>
<feature type="domain" description="DUF6818" evidence="2">
    <location>
        <begin position="27"/>
        <end position="107"/>
    </location>
</feature>
<evidence type="ECO:0000313" key="3">
    <source>
        <dbReference type="EMBL" id="ETN08076.1"/>
    </source>
</evidence>
<feature type="compositionally biased region" description="Basic and acidic residues" evidence="1">
    <location>
        <begin position="281"/>
        <end position="294"/>
    </location>
</feature>
<reference evidence="3 4" key="2">
    <citation type="submission" date="2013-11" db="EMBL/GenBank/DDBJ databases">
        <title>The Genome Sequence of Phytophthora parasitica INRA-310.</title>
        <authorList>
            <consortium name="The Broad Institute Genomics Platform"/>
            <person name="Russ C."/>
            <person name="Tyler B."/>
            <person name="Panabieres F."/>
            <person name="Shan W."/>
            <person name="Tripathy S."/>
            <person name="Grunwald N."/>
            <person name="Machado M."/>
            <person name="Johnson C.S."/>
            <person name="Arredondo F."/>
            <person name="Hong C."/>
            <person name="Coffey M."/>
            <person name="Young S.K."/>
            <person name="Zeng Q."/>
            <person name="Gargeya S."/>
            <person name="Fitzgerald M."/>
            <person name="Abouelleil A."/>
            <person name="Alvarado L."/>
            <person name="Chapman S.B."/>
            <person name="Gainer-Dewar J."/>
            <person name="Goldberg J."/>
            <person name="Griggs A."/>
            <person name="Gujja S."/>
            <person name="Hansen M."/>
            <person name="Howarth C."/>
            <person name="Imamovic A."/>
            <person name="Ireland A."/>
            <person name="Larimer J."/>
            <person name="McCowan C."/>
            <person name="Murphy C."/>
            <person name="Pearson M."/>
            <person name="Poon T.W."/>
            <person name="Priest M."/>
            <person name="Roberts A."/>
            <person name="Saif S."/>
            <person name="Shea T."/>
            <person name="Sykes S."/>
            <person name="Wortman J."/>
            <person name="Nusbaum C."/>
            <person name="Birren B."/>
        </authorList>
    </citation>
    <scope>NUCLEOTIDE SEQUENCE [LARGE SCALE GENOMIC DNA]</scope>
    <source>
        <strain evidence="3 4">INRA-310</strain>
    </source>
</reference>